<dbReference type="EMBL" id="SLXO01000010">
    <property type="protein sequence ID" value="TCP31952.1"/>
    <property type="molecule type" value="Genomic_DNA"/>
</dbReference>
<accession>A0A4R2PAF0</accession>
<evidence type="ECO:0000256" key="4">
    <source>
        <dbReference type="ARBA" id="ARBA00022801"/>
    </source>
</evidence>
<dbReference type="GO" id="GO:0051117">
    <property type="term" value="F:ATPase binding"/>
    <property type="evidence" value="ECO:0007669"/>
    <property type="project" value="TreeGrafter"/>
</dbReference>
<dbReference type="PROSITE" id="PS00382">
    <property type="entry name" value="CLP_PROTEASE_HIS"/>
    <property type="match status" value="1"/>
</dbReference>
<organism evidence="11 12">
    <name type="scientific">Rhodothalassium salexigens DSM 2132</name>
    <dbReference type="NCBI Taxonomy" id="1188247"/>
    <lineage>
        <taxon>Bacteria</taxon>
        <taxon>Pseudomonadati</taxon>
        <taxon>Pseudomonadota</taxon>
        <taxon>Alphaproteobacteria</taxon>
        <taxon>Rhodothalassiales</taxon>
        <taxon>Rhodothalassiaceae</taxon>
        <taxon>Rhodothalassium</taxon>
    </lineage>
</organism>
<dbReference type="Proteomes" id="UP000295399">
    <property type="component" value="Unassembled WGS sequence"/>
</dbReference>
<dbReference type="PANTHER" id="PTHR10381">
    <property type="entry name" value="ATP-DEPENDENT CLP PROTEASE PROTEOLYTIC SUBUNIT"/>
    <property type="match status" value="1"/>
</dbReference>
<dbReference type="OrthoDB" id="9802800at2"/>
<dbReference type="NCBIfam" id="NF009205">
    <property type="entry name" value="PRK12553.1"/>
    <property type="match status" value="1"/>
</dbReference>
<name>A0A4R2PAF0_RHOSA</name>
<evidence type="ECO:0000256" key="6">
    <source>
        <dbReference type="ARBA" id="ARBA00034021"/>
    </source>
</evidence>
<evidence type="ECO:0000256" key="8">
    <source>
        <dbReference type="PROSITE-ProRule" id="PRU10086"/>
    </source>
</evidence>
<feature type="active site" description="Nucleophile" evidence="7">
    <location>
        <position position="158"/>
    </location>
</feature>
<dbReference type="InterPro" id="IPR029045">
    <property type="entry name" value="ClpP/crotonase-like_dom_sf"/>
</dbReference>
<dbReference type="HAMAP" id="MF_00444">
    <property type="entry name" value="ClpP"/>
    <property type="match status" value="1"/>
</dbReference>
<gene>
    <name evidence="7" type="primary">clpP</name>
    <name evidence="11" type="ORF">EV659_11029</name>
</gene>
<dbReference type="Pfam" id="PF00574">
    <property type="entry name" value="CLP_protease"/>
    <property type="match status" value="1"/>
</dbReference>
<dbReference type="InterPro" id="IPR023562">
    <property type="entry name" value="ClpP/TepA"/>
</dbReference>
<evidence type="ECO:0000313" key="11">
    <source>
        <dbReference type="EMBL" id="TCP31952.1"/>
    </source>
</evidence>
<dbReference type="EC" id="3.4.21.92" evidence="7"/>
<reference evidence="11 12" key="1">
    <citation type="submission" date="2019-03" db="EMBL/GenBank/DDBJ databases">
        <title>Genomic Encyclopedia of Type Strains, Phase IV (KMG-IV): sequencing the most valuable type-strain genomes for metagenomic binning, comparative biology and taxonomic classification.</title>
        <authorList>
            <person name="Goeker M."/>
        </authorList>
    </citation>
    <scope>NUCLEOTIDE SEQUENCE [LARGE SCALE GENOMIC DNA]</scope>
    <source>
        <strain evidence="11 12">DSM 2132</strain>
    </source>
</reference>
<evidence type="ECO:0000256" key="1">
    <source>
        <dbReference type="ARBA" id="ARBA00007039"/>
    </source>
</evidence>
<protein>
    <recommendedName>
        <fullName evidence="7 9">ATP-dependent Clp protease proteolytic subunit</fullName>
        <ecNumber evidence="7">3.4.21.92</ecNumber>
    </recommendedName>
    <alternativeName>
        <fullName evidence="7">Endopeptidase Clp</fullName>
    </alternativeName>
</protein>
<dbReference type="RefSeq" id="WP_132709176.1">
    <property type="nucleotide sequence ID" value="NZ_NRRX01000004.1"/>
</dbReference>
<comment type="subunit">
    <text evidence="7">Fourteen ClpP subunits assemble into 2 heptameric rings which stack back to back to give a disk-like structure with a central cavity, resembling the structure of eukaryotic proteasomes.</text>
</comment>
<proteinExistence type="inferred from homology"/>
<evidence type="ECO:0000256" key="7">
    <source>
        <dbReference type="HAMAP-Rule" id="MF_00444"/>
    </source>
</evidence>
<comment type="catalytic activity">
    <reaction evidence="6 7 8">
        <text>Hydrolysis of proteins to small peptides in the presence of ATP and magnesium. alpha-casein is the usual test substrate. In the absence of ATP, only oligopeptides shorter than five residues are hydrolyzed (such as succinyl-Leu-Tyr-|-NHMec, and Leu-Tyr-Leu-|-Tyr-Trp, in which cleavage of the -Tyr-|-Leu- and -Tyr-|-Trp bonds also occurs).</text>
        <dbReference type="EC" id="3.4.21.92"/>
    </reaction>
</comment>
<dbReference type="InParanoid" id="A0A4R2PAF0"/>
<dbReference type="PRINTS" id="PR00127">
    <property type="entry name" value="CLPPROTEASEP"/>
</dbReference>
<dbReference type="GO" id="GO:0004176">
    <property type="term" value="F:ATP-dependent peptidase activity"/>
    <property type="evidence" value="ECO:0007669"/>
    <property type="project" value="InterPro"/>
</dbReference>
<evidence type="ECO:0000256" key="2">
    <source>
        <dbReference type="ARBA" id="ARBA00022490"/>
    </source>
</evidence>
<evidence type="ECO:0000256" key="9">
    <source>
        <dbReference type="RuleBase" id="RU003567"/>
    </source>
</evidence>
<evidence type="ECO:0000256" key="10">
    <source>
        <dbReference type="SAM" id="MobiDB-lite"/>
    </source>
</evidence>
<dbReference type="GO" id="GO:0009368">
    <property type="term" value="C:endopeptidase Clp complex"/>
    <property type="evidence" value="ECO:0007669"/>
    <property type="project" value="TreeGrafter"/>
</dbReference>
<keyword evidence="3 7" id="KW-0645">Protease</keyword>
<keyword evidence="4 7" id="KW-0378">Hydrolase</keyword>
<comment type="function">
    <text evidence="7">Cleaves peptides in various proteins in a process that requires ATP hydrolysis. Has a chymotrypsin-like activity. Plays a major role in the degradation of misfolded proteins.</text>
</comment>
<dbReference type="SUPFAM" id="SSF52096">
    <property type="entry name" value="ClpP/crotonase"/>
    <property type="match status" value="1"/>
</dbReference>
<dbReference type="Gene3D" id="3.90.226.10">
    <property type="entry name" value="2-enoyl-CoA Hydratase, Chain A, domain 1"/>
    <property type="match status" value="1"/>
</dbReference>
<dbReference type="GO" id="GO:0005737">
    <property type="term" value="C:cytoplasm"/>
    <property type="evidence" value="ECO:0007669"/>
    <property type="project" value="UniProtKB-SubCell"/>
</dbReference>
<feature type="region of interest" description="Disordered" evidence="10">
    <location>
        <begin position="1"/>
        <end position="22"/>
    </location>
</feature>
<evidence type="ECO:0000256" key="3">
    <source>
        <dbReference type="ARBA" id="ARBA00022670"/>
    </source>
</evidence>
<evidence type="ECO:0000256" key="5">
    <source>
        <dbReference type="ARBA" id="ARBA00022825"/>
    </source>
</evidence>
<dbReference type="InterPro" id="IPR033135">
    <property type="entry name" value="ClpP_His_AS"/>
</dbReference>
<dbReference type="CDD" id="cd07017">
    <property type="entry name" value="S14_ClpP_2"/>
    <property type="match status" value="1"/>
</dbReference>
<feature type="active site" evidence="7 8">
    <location>
        <position position="183"/>
    </location>
</feature>
<dbReference type="PANTHER" id="PTHR10381:SF70">
    <property type="entry name" value="ATP-DEPENDENT CLP PROTEASE PROTEOLYTIC SUBUNIT"/>
    <property type="match status" value="1"/>
</dbReference>
<comment type="similarity">
    <text evidence="1 7 9">Belongs to the peptidase S14 family.</text>
</comment>
<keyword evidence="2 7" id="KW-0963">Cytoplasm</keyword>
<keyword evidence="5 7" id="KW-0720">Serine protease</keyword>
<keyword evidence="12" id="KW-1185">Reference proteome</keyword>
<comment type="subcellular location">
    <subcellularLocation>
        <location evidence="7">Cytoplasm</location>
    </subcellularLocation>
</comment>
<sequence length="257" mass="28451">MNSKGRRAIPVPGEGRTGRPGPARAYALALERSPCHITQNPFPENATEIEDRMTHSVIQNRPSLDDEDEEKPDNRETPNFIEKHLFKRRHVLITGGVDDKLARVTCERLLALAAESSDPINVFVSSPGGHVESGDMIHDMIRFIDCPVRTIGTGWVASAGALIFAAPPRENRLCLPNTRFLLHQPSGGMGGSATDVAIQAEQIIKMRHRLNLIFAEATGQPLERIEKDTDRDHWLTPEEALDYGLLGRVVQTTRDIG</sequence>
<evidence type="ECO:0000313" key="12">
    <source>
        <dbReference type="Proteomes" id="UP000295399"/>
    </source>
</evidence>
<comment type="caution">
    <text evidence="11">The sequence shown here is derived from an EMBL/GenBank/DDBJ whole genome shotgun (WGS) entry which is preliminary data.</text>
</comment>
<dbReference type="AlphaFoldDB" id="A0A4R2PAF0"/>
<dbReference type="InterPro" id="IPR001907">
    <property type="entry name" value="ClpP"/>
</dbReference>
<dbReference type="GO" id="GO:0006515">
    <property type="term" value="P:protein quality control for misfolded or incompletely synthesized proteins"/>
    <property type="evidence" value="ECO:0007669"/>
    <property type="project" value="TreeGrafter"/>
</dbReference>
<dbReference type="GO" id="GO:0004252">
    <property type="term" value="F:serine-type endopeptidase activity"/>
    <property type="evidence" value="ECO:0007669"/>
    <property type="project" value="UniProtKB-UniRule"/>
</dbReference>